<sequence length="238" mass="27658">MKTYTCLIIEDEPLAQELIENHLSHFPNIQIIEKFENGIEALTYLSTNEIDILFLDIEMPSLNGINLLKSLKKQPLTIFTTAYSEYALESYNHNVIDYLLKPITFNRFCIAINKVLKILNKETSSSKNEYPEFIFVKSDFKAVKITLDDVLYIEGMQKYIKIHHINGYTTTLMSLSKIIQILNPTIFMRCQKSFIINITKINSIEGNFARIENNFRIPLNKDSKLELIKKIDPDKLLQ</sequence>
<dbReference type="RefSeq" id="WP_236457659.1">
    <property type="nucleotide sequence ID" value="NZ_CBCSGE010000013.1"/>
</dbReference>
<dbReference type="Gene3D" id="3.40.50.2300">
    <property type="match status" value="1"/>
</dbReference>
<name>A0ABV5GL53_9FLAO</name>
<dbReference type="InterPro" id="IPR007492">
    <property type="entry name" value="LytTR_DNA-bd_dom"/>
</dbReference>
<feature type="modified residue" description="4-aspartylphosphate" evidence="1">
    <location>
        <position position="56"/>
    </location>
</feature>
<dbReference type="PANTHER" id="PTHR37299">
    <property type="entry name" value="TRANSCRIPTIONAL REGULATOR-RELATED"/>
    <property type="match status" value="1"/>
</dbReference>
<dbReference type="Proteomes" id="UP001589607">
    <property type="component" value="Unassembled WGS sequence"/>
</dbReference>
<evidence type="ECO:0000259" key="2">
    <source>
        <dbReference type="PROSITE" id="PS50110"/>
    </source>
</evidence>
<dbReference type="SMART" id="SM00850">
    <property type="entry name" value="LytTR"/>
    <property type="match status" value="1"/>
</dbReference>
<accession>A0ABV5GL53</accession>
<keyword evidence="1" id="KW-0597">Phosphoprotein</keyword>
<protein>
    <submittedName>
        <fullName evidence="4">LytR/AlgR family response regulator transcription factor</fullName>
    </submittedName>
</protein>
<dbReference type="PANTHER" id="PTHR37299:SF1">
    <property type="entry name" value="STAGE 0 SPORULATION PROTEIN A HOMOLOG"/>
    <property type="match status" value="1"/>
</dbReference>
<proteinExistence type="predicted"/>
<organism evidence="4 5">
    <name type="scientific">Flavobacterium jumunjinense</name>
    <dbReference type="NCBI Taxonomy" id="998845"/>
    <lineage>
        <taxon>Bacteria</taxon>
        <taxon>Pseudomonadati</taxon>
        <taxon>Bacteroidota</taxon>
        <taxon>Flavobacteriia</taxon>
        <taxon>Flavobacteriales</taxon>
        <taxon>Flavobacteriaceae</taxon>
        <taxon>Flavobacterium</taxon>
    </lineage>
</organism>
<dbReference type="Pfam" id="PF00072">
    <property type="entry name" value="Response_reg"/>
    <property type="match status" value="1"/>
</dbReference>
<reference evidence="4 5" key="1">
    <citation type="submission" date="2024-09" db="EMBL/GenBank/DDBJ databases">
        <authorList>
            <person name="Sun Q."/>
            <person name="Mori K."/>
        </authorList>
    </citation>
    <scope>NUCLEOTIDE SEQUENCE [LARGE SCALE GENOMIC DNA]</scope>
    <source>
        <strain evidence="4 5">CECT 7955</strain>
    </source>
</reference>
<keyword evidence="5" id="KW-1185">Reference proteome</keyword>
<feature type="domain" description="Response regulatory" evidence="2">
    <location>
        <begin position="5"/>
        <end position="116"/>
    </location>
</feature>
<dbReference type="Gene3D" id="2.40.50.1020">
    <property type="entry name" value="LytTr DNA-binding domain"/>
    <property type="match status" value="1"/>
</dbReference>
<gene>
    <name evidence="4" type="ORF">ACFFVF_06080</name>
</gene>
<evidence type="ECO:0000313" key="5">
    <source>
        <dbReference type="Proteomes" id="UP001589607"/>
    </source>
</evidence>
<dbReference type="InterPro" id="IPR001789">
    <property type="entry name" value="Sig_transdc_resp-reg_receiver"/>
</dbReference>
<dbReference type="SUPFAM" id="SSF52172">
    <property type="entry name" value="CheY-like"/>
    <property type="match status" value="1"/>
</dbReference>
<comment type="caution">
    <text evidence="4">The sequence shown here is derived from an EMBL/GenBank/DDBJ whole genome shotgun (WGS) entry which is preliminary data.</text>
</comment>
<evidence type="ECO:0000313" key="4">
    <source>
        <dbReference type="EMBL" id="MFB9096074.1"/>
    </source>
</evidence>
<dbReference type="InterPro" id="IPR046947">
    <property type="entry name" value="LytR-like"/>
</dbReference>
<evidence type="ECO:0000259" key="3">
    <source>
        <dbReference type="PROSITE" id="PS50930"/>
    </source>
</evidence>
<dbReference type="SMART" id="SM00448">
    <property type="entry name" value="REC"/>
    <property type="match status" value="1"/>
</dbReference>
<feature type="domain" description="HTH LytTR-type" evidence="3">
    <location>
        <begin position="134"/>
        <end position="205"/>
    </location>
</feature>
<dbReference type="PROSITE" id="PS50930">
    <property type="entry name" value="HTH_LYTTR"/>
    <property type="match status" value="1"/>
</dbReference>
<dbReference type="EMBL" id="JBHMEY010000013">
    <property type="protein sequence ID" value="MFB9096074.1"/>
    <property type="molecule type" value="Genomic_DNA"/>
</dbReference>
<dbReference type="Pfam" id="PF04397">
    <property type="entry name" value="LytTR"/>
    <property type="match status" value="1"/>
</dbReference>
<evidence type="ECO:0000256" key="1">
    <source>
        <dbReference type="PROSITE-ProRule" id="PRU00169"/>
    </source>
</evidence>
<dbReference type="PROSITE" id="PS50110">
    <property type="entry name" value="RESPONSE_REGULATORY"/>
    <property type="match status" value="1"/>
</dbReference>
<dbReference type="InterPro" id="IPR011006">
    <property type="entry name" value="CheY-like_superfamily"/>
</dbReference>